<name>A0A382CTC6_9ZZZZ</name>
<evidence type="ECO:0000313" key="1">
    <source>
        <dbReference type="EMBL" id="SVB28573.1"/>
    </source>
</evidence>
<accession>A0A382CTC6</accession>
<dbReference type="EMBL" id="UINC01035719">
    <property type="protein sequence ID" value="SVB28573.1"/>
    <property type="molecule type" value="Genomic_DNA"/>
</dbReference>
<proteinExistence type="predicted"/>
<dbReference type="AlphaFoldDB" id="A0A382CTC6"/>
<sequence>MVLSLGSIDADFSAQLRDDVGLRSNEREKHKYR</sequence>
<gene>
    <name evidence="1" type="ORF">METZ01_LOCUS181427</name>
</gene>
<reference evidence="1" key="1">
    <citation type="submission" date="2018-05" db="EMBL/GenBank/DDBJ databases">
        <authorList>
            <person name="Lanie J.A."/>
            <person name="Ng W.-L."/>
            <person name="Kazmierczak K.M."/>
            <person name="Andrzejewski T.M."/>
            <person name="Davidsen T.M."/>
            <person name="Wayne K.J."/>
            <person name="Tettelin H."/>
            <person name="Glass J.I."/>
            <person name="Rusch D."/>
            <person name="Podicherti R."/>
            <person name="Tsui H.-C.T."/>
            <person name="Winkler M.E."/>
        </authorList>
    </citation>
    <scope>NUCLEOTIDE SEQUENCE</scope>
</reference>
<protein>
    <submittedName>
        <fullName evidence="1">Uncharacterized protein</fullName>
    </submittedName>
</protein>
<organism evidence="1">
    <name type="scientific">marine metagenome</name>
    <dbReference type="NCBI Taxonomy" id="408172"/>
    <lineage>
        <taxon>unclassified sequences</taxon>
        <taxon>metagenomes</taxon>
        <taxon>ecological metagenomes</taxon>
    </lineage>
</organism>